<proteinExistence type="predicted"/>
<dbReference type="EMBL" id="UYJE01005868">
    <property type="protein sequence ID" value="VDI41176.1"/>
    <property type="molecule type" value="Genomic_DNA"/>
</dbReference>
<evidence type="ECO:0008006" key="3">
    <source>
        <dbReference type="Google" id="ProtNLM"/>
    </source>
</evidence>
<evidence type="ECO:0000313" key="2">
    <source>
        <dbReference type="Proteomes" id="UP000596742"/>
    </source>
</evidence>
<accession>A0A8B6EWX5</accession>
<name>A0A8B6EWX5_MYTGA</name>
<dbReference type="PANTHER" id="PTHR33845:SF1">
    <property type="entry name" value="C2H2-TYPE DOMAIN-CONTAINING PROTEIN"/>
    <property type="match status" value="1"/>
</dbReference>
<protein>
    <recommendedName>
        <fullName evidence="3">C2H2-type domain-containing protein</fullName>
    </recommendedName>
</protein>
<keyword evidence="2" id="KW-1185">Reference proteome</keyword>
<reference evidence="1" key="1">
    <citation type="submission" date="2018-11" db="EMBL/GenBank/DDBJ databases">
        <authorList>
            <person name="Alioto T."/>
            <person name="Alioto T."/>
        </authorList>
    </citation>
    <scope>NUCLEOTIDE SEQUENCE</scope>
</reference>
<organism evidence="1 2">
    <name type="scientific">Mytilus galloprovincialis</name>
    <name type="common">Mediterranean mussel</name>
    <dbReference type="NCBI Taxonomy" id="29158"/>
    <lineage>
        <taxon>Eukaryota</taxon>
        <taxon>Metazoa</taxon>
        <taxon>Spiralia</taxon>
        <taxon>Lophotrochozoa</taxon>
        <taxon>Mollusca</taxon>
        <taxon>Bivalvia</taxon>
        <taxon>Autobranchia</taxon>
        <taxon>Pteriomorphia</taxon>
        <taxon>Mytilida</taxon>
        <taxon>Mytiloidea</taxon>
        <taxon>Mytilidae</taxon>
        <taxon>Mytilinae</taxon>
        <taxon>Mytilus</taxon>
    </lineage>
</organism>
<gene>
    <name evidence="1" type="ORF">MGAL_10B087955</name>
</gene>
<sequence length="400" mass="46033">MRSRNQEDARLDLVRDLKNGQVLVTCDWAMKMLPRKYREGQTDWFAKRGMNWHIAVSVFKEQGCIKNFTHVHIFSAQISQDSPITSSLIKDTVADLHTLIPDIQEIHIYSDNAGCYKNTLMMASLRRDVGNKIKSYNFSEAQDGKGITQLHNFQFESDGLRVWKAYKIGKGQLIPWKSLGSPPKPAELLIKLNWTNEETVSRSLSTEDEDLHPKPKRRKISYDCPKDGCIRSFSSNETLDNHLLLGDCNYVQVISVHDKAKIMYGTKVNSLFINTQSVSIPSDSVVGESGLRQGWALKTKKKRVIFSEAQRKYMHDRFYAGKRTGSKVDPFRAAEEMRNMKEEDQYLFKRNDYLTGQQISSYFSRLAMKDRNSEPGDFKSAEEEDSKHELKIKILQQISK</sequence>
<comment type="caution">
    <text evidence="1">The sequence shown here is derived from an EMBL/GenBank/DDBJ whole genome shotgun (WGS) entry which is preliminary data.</text>
</comment>
<dbReference type="Proteomes" id="UP000596742">
    <property type="component" value="Unassembled WGS sequence"/>
</dbReference>
<dbReference type="OrthoDB" id="5965133at2759"/>
<dbReference type="PANTHER" id="PTHR33845">
    <property type="entry name" value="C2H2-TYPE DOMAIN-CONTAINING PROTEIN"/>
    <property type="match status" value="1"/>
</dbReference>
<evidence type="ECO:0000313" key="1">
    <source>
        <dbReference type="EMBL" id="VDI41176.1"/>
    </source>
</evidence>
<dbReference type="AlphaFoldDB" id="A0A8B6EWX5"/>